<evidence type="ECO:0000256" key="1">
    <source>
        <dbReference type="SAM" id="SignalP"/>
    </source>
</evidence>
<evidence type="ECO:0008006" key="4">
    <source>
        <dbReference type="Google" id="ProtNLM"/>
    </source>
</evidence>
<feature type="chain" id="PRO_5042297723" description="Secreted protein" evidence="1">
    <location>
        <begin position="24"/>
        <end position="177"/>
    </location>
</feature>
<proteinExistence type="predicted"/>
<organism evidence="2 3">
    <name type="scientific">Mycena pura</name>
    <dbReference type="NCBI Taxonomy" id="153505"/>
    <lineage>
        <taxon>Eukaryota</taxon>
        <taxon>Fungi</taxon>
        <taxon>Dikarya</taxon>
        <taxon>Basidiomycota</taxon>
        <taxon>Agaricomycotina</taxon>
        <taxon>Agaricomycetes</taxon>
        <taxon>Agaricomycetidae</taxon>
        <taxon>Agaricales</taxon>
        <taxon>Marasmiineae</taxon>
        <taxon>Mycenaceae</taxon>
        <taxon>Mycena</taxon>
    </lineage>
</organism>
<feature type="non-terminal residue" evidence="2">
    <location>
        <position position="1"/>
    </location>
</feature>
<sequence length="177" mass="18258">MHKHSISGLICWLLGFLVADTYGQTEAVDPVTAVTLWQFGFVRLLGGQLGTLPLIPLGTAPGGVATTYLYQAVNPAVVTTTNDDGFLSVVGTLASATPRTVIASASGWFEAFANEPTQTGHTIACGLVDSTFGECTDYNLGSTFIDGSGLPTPAAFQVSLTVPPTVTPTSSSTLGMI</sequence>
<protein>
    <recommendedName>
        <fullName evidence="4">Secreted protein</fullName>
    </recommendedName>
</protein>
<keyword evidence="3" id="KW-1185">Reference proteome</keyword>
<feature type="signal peptide" evidence="1">
    <location>
        <begin position="1"/>
        <end position="23"/>
    </location>
</feature>
<dbReference type="AlphaFoldDB" id="A0AAD6YK73"/>
<reference evidence="2" key="1">
    <citation type="submission" date="2023-03" db="EMBL/GenBank/DDBJ databases">
        <title>Massive genome expansion in bonnet fungi (Mycena s.s.) driven by repeated elements and novel gene families across ecological guilds.</title>
        <authorList>
            <consortium name="Lawrence Berkeley National Laboratory"/>
            <person name="Harder C.B."/>
            <person name="Miyauchi S."/>
            <person name="Viragh M."/>
            <person name="Kuo A."/>
            <person name="Thoen E."/>
            <person name="Andreopoulos B."/>
            <person name="Lu D."/>
            <person name="Skrede I."/>
            <person name="Drula E."/>
            <person name="Henrissat B."/>
            <person name="Morin E."/>
            <person name="Kohler A."/>
            <person name="Barry K."/>
            <person name="LaButti K."/>
            <person name="Morin E."/>
            <person name="Salamov A."/>
            <person name="Lipzen A."/>
            <person name="Mereny Z."/>
            <person name="Hegedus B."/>
            <person name="Baldrian P."/>
            <person name="Stursova M."/>
            <person name="Weitz H."/>
            <person name="Taylor A."/>
            <person name="Grigoriev I.V."/>
            <person name="Nagy L.G."/>
            <person name="Martin F."/>
            <person name="Kauserud H."/>
        </authorList>
    </citation>
    <scope>NUCLEOTIDE SEQUENCE</scope>
    <source>
        <strain evidence="2">9144</strain>
    </source>
</reference>
<gene>
    <name evidence="2" type="ORF">GGX14DRAFT_437357</name>
</gene>
<comment type="caution">
    <text evidence="2">The sequence shown here is derived from an EMBL/GenBank/DDBJ whole genome shotgun (WGS) entry which is preliminary data.</text>
</comment>
<evidence type="ECO:0000313" key="3">
    <source>
        <dbReference type="Proteomes" id="UP001219525"/>
    </source>
</evidence>
<dbReference type="EMBL" id="JARJCW010000012">
    <property type="protein sequence ID" value="KAJ7218525.1"/>
    <property type="molecule type" value="Genomic_DNA"/>
</dbReference>
<keyword evidence="1" id="KW-0732">Signal</keyword>
<evidence type="ECO:0000313" key="2">
    <source>
        <dbReference type="EMBL" id="KAJ7218525.1"/>
    </source>
</evidence>
<name>A0AAD6YK73_9AGAR</name>
<dbReference type="Proteomes" id="UP001219525">
    <property type="component" value="Unassembled WGS sequence"/>
</dbReference>
<accession>A0AAD6YK73</accession>